<comment type="subcellular location">
    <subcellularLocation>
        <location evidence="1">Nucleus</location>
        <location evidence="1">Nucleolus</location>
    </subcellularLocation>
</comment>
<feature type="region of interest" description="Disordered" evidence="6">
    <location>
        <begin position="545"/>
        <end position="575"/>
    </location>
</feature>
<dbReference type="WBParaSite" id="sdigi.contig17.g1584.t1">
    <property type="protein sequence ID" value="sdigi.contig17.g1584.t1"/>
    <property type="gene ID" value="sdigi.contig17.g1584"/>
</dbReference>
<dbReference type="GO" id="GO:0031428">
    <property type="term" value="C:box C/D methylation guide snoRNP complex"/>
    <property type="evidence" value="ECO:0007669"/>
    <property type="project" value="InterPro"/>
</dbReference>
<protein>
    <recommendedName>
        <fullName evidence="5">Nucleolar protein 56</fullName>
    </recommendedName>
</protein>
<dbReference type="Pfam" id="PF08156">
    <property type="entry name" value="NOP5NT"/>
    <property type="match status" value="1"/>
</dbReference>
<dbReference type="Pfam" id="PF01798">
    <property type="entry name" value="Nop"/>
    <property type="match status" value="2"/>
</dbReference>
<dbReference type="Gene3D" id="1.10.287.4070">
    <property type="match status" value="1"/>
</dbReference>
<name>A0A915PHU0_9BILA</name>
<organism evidence="8 9">
    <name type="scientific">Setaria digitata</name>
    <dbReference type="NCBI Taxonomy" id="48799"/>
    <lineage>
        <taxon>Eukaryota</taxon>
        <taxon>Metazoa</taxon>
        <taxon>Ecdysozoa</taxon>
        <taxon>Nematoda</taxon>
        <taxon>Chromadorea</taxon>
        <taxon>Rhabditida</taxon>
        <taxon>Spirurina</taxon>
        <taxon>Spiruromorpha</taxon>
        <taxon>Filarioidea</taxon>
        <taxon>Setariidae</taxon>
        <taxon>Setaria</taxon>
    </lineage>
</organism>
<feature type="region of interest" description="Disordered" evidence="6">
    <location>
        <begin position="481"/>
        <end position="531"/>
    </location>
</feature>
<dbReference type="AlphaFoldDB" id="A0A915PHU0"/>
<evidence type="ECO:0000256" key="5">
    <source>
        <dbReference type="ARBA" id="ARBA00040742"/>
    </source>
</evidence>
<feature type="compositionally biased region" description="Basic and acidic residues" evidence="6">
    <location>
        <begin position="557"/>
        <end position="569"/>
    </location>
</feature>
<evidence type="ECO:0000313" key="8">
    <source>
        <dbReference type="Proteomes" id="UP000887581"/>
    </source>
</evidence>
<comment type="similarity">
    <text evidence="2">Belongs to the NOP5/NOP56 family.</text>
</comment>
<feature type="domain" description="Nop" evidence="7">
    <location>
        <begin position="291"/>
        <end position="418"/>
    </location>
</feature>
<dbReference type="SUPFAM" id="SSF89124">
    <property type="entry name" value="Nop domain"/>
    <property type="match status" value="1"/>
</dbReference>
<evidence type="ECO:0000256" key="4">
    <source>
        <dbReference type="ARBA" id="ARBA00023242"/>
    </source>
</evidence>
<dbReference type="GO" id="GO:0032040">
    <property type="term" value="C:small-subunit processome"/>
    <property type="evidence" value="ECO:0007669"/>
    <property type="project" value="InterPro"/>
</dbReference>
<dbReference type="InterPro" id="IPR012976">
    <property type="entry name" value="NOSIC"/>
</dbReference>
<dbReference type="GO" id="GO:0030515">
    <property type="term" value="F:snoRNA binding"/>
    <property type="evidence" value="ECO:0007669"/>
    <property type="project" value="InterPro"/>
</dbReference>
<dbReference type="InterPro" id="IPR012974">
    <property type="entry name" value="NOP58/56_N"/>
</dbReference>
<dbReference type="InterPro" id="IPR036070">
    <property type="entry name" value="Nop_dom_sf"/>
</dbReference>
<dbReference type="InterPro" id="IPR045056">
    <property type="entry name" value="Nop56/Nop58"/>
</dbReference>
<dbReference type="Proteomes" id="UP000887581">
    <property type="component" value="Unplaced"/>
</dbReference>
<sequence>MTGIGSAEQRIKGLVSVGKARCDADPHVCKFEGAKMGDVPQCVLYEHAVGYVLLRVTEFEDIGTGIPQVEESIADVQKFCSVVKVEAFEPFKNTESALENCNKLSESQLHPDLLNFLEANLPRRKKRTVTLAVGDPKLASAISEQITGVKCQISGIVPELMRGIRIHFGHLAKDLPHHSLSKAQISLGHSYSRKKVKFDIHRVDNMVIQSIALLDQLDKDVNLFGMRIREWYSYHFPELFKLVPEQFAYIKCASTIMDRKNLDDQVVEKLNGFCLLVTLFLFLDLEINAGYGLHLEILGDNDKVAEVVEAARTSMGMDISDLDLLNVDRFAKRVDELMVYRQKLHNYVKEPNTPKYGLLFHSSFIGRASTKNKGRISRFLANKCTVASRIDCFSDVPVATYGEHLKQQVEDRLKFLENGTIPKKNLDVMKEAIEEAVTVKTKILKKRKKEAKRAKRAAEQQVVEKFDTTEVSKVDIDTTEVDEEIQEQKAKRPKLVLHEESMNGQGKTDNDESIIESRHKKKKKKADSSLMDEPKDIIETCEVVNGEGSSKKKKSTKKDNLHAEEKDGELVESQETLSILDDEGARKKKKKKQNKLVENCLPAQYPTAYFPGRLGREEQGAKLTTSQTYAGSKFRDMPNVTGRTRKGFGSVTYSSFDALLACLTAECFVFYVLVCFSLKFGVTFLLTSRQSYLKWSYIGERSAYTEQCKTCTIHLEHAALQEEYIQASANSTSLHASLSFPPSQTASKVFLLSKISGSFHLSRSQYEDLIFAVLTSVSGPLIIS</sequence>
<dbReference type="SMART" id="SM00931">
    <property type="entry name" value="NOSIC"/>
    <property type="match status" value="1"/>
</dbReference>
<dbReference type="GO" id="GO:0042254">
    <property type="term" value="P:ribosome biogenesis"/>
    <property type="evidence" value="ECO:0007669"/>
    <property type="project" value="UniProtKB-KW"/>
</dbReference>
<proteinExistence type="inferred from homology"/>
<evidence type="ECO:0000256" key="6">
    <source>
        <dbReference type="SAM" id="MobiDB-lite"/>
    </source>
</evidence>
<feature type="compositionally biased region" description="Basic and acidic residues" evidence="6">
    <location>
        <begin position="486"/>
        <end position="501"/>
    </location>
</feature>
<dbReference type="PROSITE" id="PS51358">
    <property type="entry name" value="NOP"/>
    <property type="match status" value="1"/>
</dbReference>
<dbReference type="PANTHER" id="PTHR10894:SF0">
    <property type="entry name" value="NUCLEOLAR PROTEIN 56"/>
    <property type="match status" value="1"/>
</dbReference>
<evidence type="ECO:0000313" key="9">
    <source>
        <dbReference type="WBParaSite" id="sdigi.contig17.g1584.t1"/>
    </source>
</evidence>
<evidence type="ECO:0000256" key="2">
    <source>
        <dbReference type="ARBA" id="ARBA00009211"/>
    </source>
</evidence>
<accession>A0A915PHU0</accession>
<keyword evidence="8" id="KW-1185">Reference proteome</keyword>
<evidence type="ECO:0000259" key="7">
    <source>
        <dbReference type="PROSITE" id="PS51358"/>
    </source>
</evidence>
<reference evidence="9" key="1">
    <citation type="submission" date="2022-11" db="UniProtKB">
        <authorList>
            <consortium name="WormBaseParasite"/>
        </authorList>
    </citation>
    <scope>IDENTIFICATION</scope>
</reference>
<evidence type="ECO:0000256" key="1">
    <source>
        <dbReference type="ARBA" id="ARBA00004604"/>
    </source>
</evidence>
<dbReference type="PANTHER" id="PTHR10894">
    <property type="entry name" value="NUCLEOLAR PROTEIN 5 NUCLEOLAR PROTEIN NOP5 NOP58"/>
    <property type="match status" value="1"/>
</dbReference>
<dbReference type="InterPro" id="IPR002687">
    <property type="entry name" value="Nop_dom"/>
</dbReference>
<keyword evidence="3" id="KW-0690">Ribosome biogenesis</keyword>
<keyword evidence="4" id="KW-0539">Nucleus</keyword>
<evidence type="ECO:0000256" key="3">
    <source>
        <dbReference type="ARBA" id="ARBA00022517"/>
    </source>
</evidence>